<dbReference type="EMBL" id="JAXCGZ010000613">
    <property type="protein sequence ID" value="KAK7085742.1"/>
    <property type="molecule type" value="Genomic_DNA"/>
</dbReference>
<dbReference type="AlphaFoldDB" id="A0AAN8XLH7"/>
<sequence>MVMTAAAVASFQNSRTSAVDGSNCEMYKTCVHATTCDIMLEYSKVERERLFPVRNPMKCT</sequence>
<accession>A0AAN8XLH7</accession>
<name>A0AAN8XLH7_HALRR</name>
<reference evidence="1 2" key="1">
    <citation type="submission" date="2023-11" db="EMBL/GenBank/DDBJ databases">
        <title>Halocaridina rubra genome assembly.</title>
        <authorList>
            <person name="Smith C."/>
        </authorList>
    </citation>
    <scope>NUCLEOTIDE SEQUENCE [LARGE SCALE GENOMIC DNA]</scope>
    <source>
        <strain evidence="1">EP-1</strain>
        <tissue evidence="1">Whole</tissue>
    </source>
</reference>
<comment type="caution">
    <text evidence="1">The sequence shown here is derived from an EMBL/GenBank/DDBJ whole genome shotgun (WGS) entry which is preliminary data.</text>
</comment>
<keyword evidence="2" id="KW-1185">Reference proteome</keyword>
<protein>
    <submittedName>
        <fullName evidence="1">Uncharacterized protein</fullName>
    </submittedName>
</protein>
<gene>
    <name evidence="1" type="ORF">SK128_020476</name>
</gene>
<organism evidence="1 2">
    <name type="scientific">Halocaridina rubra</name>
    <name type="common">Hawaiian red shrimp</name>
    <dbReference type="NCBI Taxonomy" id="373956"/>
    <lineage>
        <taxon>Eukaryota</taxon>
        <taxon>Metazoa</taxon>
        <taxon>Ecdysozoa</taxon>
        <taxon>Arthropoda</taxon>
        <taxon>Crustacea</taxon>
        <taxon>Multicrustacea</taxon>
        <taxon>Malacostraca</taxon>
        <taxon>Eumalacostraca</taxon>
        <taxon>Eucarida</taxon>
        <taxon>Decapoda</taxon>
        <taxon>Pleocyemata</taxon>
        <taxon>Caridea</taxon>
        <taxon>Atyoidea</taxon>
        <taxon>Atyidae</taxon>
        <taxon>Halocaridina</taxon>
    </lineage>
</organism>
<evidence type="ECO:0000313" key="2">
    <source>
        <dbReference type="Proteomes" id="UP001381693"/>
    </source>
</evidence>
<proteinExistence type="predicted"/>
<dbReference type="Proteomes" id="UP001381693">
    <property type="component" value="Unassembled WGS sequence"/>
</dbReference>
<evidence type="ECO:0000313" key="1">
    <source>
        <dbReference type="EMBL" id="KAK7085742.1"/>
    </source>
</evidence>